<dbReference type="PANTHER" id="PTHR21310">
    <property type="entry name" value="AMINOGLYCOSIDE PHOSPHOTRANSFERASE-RELATED-RELATED"/>
    <property type="match status" value="1"/>
</dbReference>
<evidence type="ECO:0000313" key="3">
    <source>
        <dbReference type="Proteomes" id="UP000654918"/>
    </source>
</evidence>
<organism evidence="2 3">
    <name type="scientific">Colletotrichum plurivorum</name>
    <dbReference type="NCBI Taxonomy" id="2175906"/>
    <lineage>
        <taxon>Eukaryota</taxon>
        <taxon>Fungi</taxon>
        <taxon>Dikarya</taxon>
        <taxon>Ascomycota</taxon>
        <taxon>Pezizomycotina</taxon>
        <taxon>Sordariomycetes</taxon>
        <taxon>Hypocreomycetidae</taxon>
        <taxon>Glomerellales</taxon>
        <taxon>Glomerellaceae</taxon>
        <taxon>Colletotrichum</taxon>
        <taxon>Colletotrichum orchidearum species complex</taxon>
    </lineage>
</organism>
<dbReference type="PANTHER" id="PTHR21310:SF59">
    <property type="entry name" value="AMINOGLYCOSIDE PHOSPHOTRANSFERASE DOMAIN-CONTAINING PROTEIN"/>
    <property type="match status" value="1"/>
</dbReference>
<evidence type="ECO:0000259" key="1">
    <source>
        <dbReference type="Pfam" id="PF01636"/>
    </source>
</evidence>
<feature type="domain" description="Aminoglycoside phosphotransferase" evidence="1">
    <location>
        <begin position="136"/>
        <end position="259"/>
    </location>
</feature>
<reference evidence="2" key="1">
    <citation type="journal article" date="2020" name="Phytopathology">
        <title>Genome Sequence Resources of Colletotrichum truncatum, C. plurivorum, C. musicola, and C. sojae: Four Species Pathogenic to Soybean (Glycine max).</title>
        <authorList>
            <person name="Rogerio F."/>
            <person name="Boufleur T.R."/>
            <person name="Ciampi-Guillardi M."/>
            <person name="Sukno S.A."/>
            <person name="Thon M.R."/>
            <person name="Massola Junior N.S."/>
            <person name="Baroncelli R."/>
        </authorList>
    </citation>
    <scope>NUCLEOTIDE SEQUENCE</scope>
    <source>
        <strain evidence="2">LFN00145</strain>
    </source>
</reference>
<dbReference type="SUPFAM" id="SSF56112">
    <property type="entry name" value="Protein kinase-like (PK-like)"/>
    <property type="match status" value="1"/>
</dbReference>
<proteinExistence type="predicted"/>
<dbReference type="InterPro" id="IPR002575">
    <property type="entry name" value="Aminoglycoside_PTrfase"/>
</dbReference>
<dbReference type="AlphaFoldDB" id="A0A8H6KUS1"/>
<protein>
    <recommendedName>
        <fullName evidence="1">Aminoglycoside phosphotransferase domain-containing protein</fullName>
    </recommendedName>
</protein>
<sequence length="392" mass="43875">MADMPAHPPHEPNAEKIAAFLARNALRPSALPLMHSFARQRFPGQEVVPAPFQGYCSYTLVLLGADGRRDSGCDVDEGEGEGKGRLVQFRPRRHGIDVKVCEEAREVLGGGVVPFVEDLGVLEGLETDGGCEGEMCGYVVERVGGVSLTDYRAGGETSEGRRKVVRDLAGVFARSWEGRRDPAAVVKGKVGGSLRWRLEMMLQGLPAEFRPVVRRVLREMDEIEGSAWVVTHGDLVPDNIMVDETGGLVGLIDWAEAEWLPFGVGMYGLEEVLGEDVSVDDKLSGTSRFEYYPDAAELRALFWDEVGRAVDDEEVVSKAKLAQVLGVLLWRGIAFDDGALGRVVDPEQDWWDIQRLRAWLFHERGLGMVSRREWWWESVWRGLFGWFRWCWK</sequence>
<dbReference type="EMBL" id="WIGO01000021">
    <property type="protein sequence ID" value="KAF6838032.1"/>
    <property type="molecule type" value="Genomic_DNA"/>
</dbReference>
<gene>
    <name evidence="2" type="ORF">CPLU01_02640</name>
</gene>
<dbReference type="InterPro" id="IPR051678">
    <property type="entry name" value="AGP_Transferase"/>
</dbReference>
<dbReference type="Pfam" id="PF01636">
    <property type="entry name" value="APH"/>
    <property type="match status" value="1"/>
</dbReference>
<dbReference type="Proteomes" id="UP000654918">
    <property type="component" value="Unassembled WGS sequence"/>
</dbReference>
<name>A0A8H6KUS1_9PEZI</name>
<dbReference type="InterPro" id="IPR011009">
    <property type="entry name" value="Kinase-like_dom_sf"/>
</dbReference>
<comment type="caution">
    <text evidence="2">The sequence shown here is derived from an EMBL/GenBank/DDBJ whole genome shotgun (WGS) entry which is preliminary data.</text>
</comment>
<evidence type="ECO:0000313" key="2">
    <source>
        <dbReference type="EMBL" id="KAF6838032.1"/>
    </source>
</evidence>
<keyword evidence="3" id="KW-1185">Reference proteome</keyword>
<accession>A0A8H6KUS1</accession>
<dbReference type="Gene3D" id="3.90.1200.10">
    <property type="match status" value="1"/>
</dbReference>